<dbReference type="FunFam" id="3.30.70.270:FF:000001">
    <property type="entry name" value="Diguanylate cyclase domain protein"/>
    <property type="match status" value="1"/>
</dbReference>
<dbReference type="EC" id="2.7.7.65" evidence="2"/>
<dbReference type="PROSITE" id="PS50887">
    <property type="entry name" value="GGDEF"/>
    <property type="match status" value="1"/>
</dbReference>
<dbReference type="Proteomes" id="UP000019591">
    <property type="component" value="Chromosome"/>
</dbReference>
<evidence type="ECO:0000259" key="1">
    <source>
        <dbReference type="PROSITE" id="PS50887"/>
    </source>
</evidence>
<dbReference type="STRING" id="1286171.EAL2_c18100"/>
<feature type="domain" description="GGDEF" evidence="1">
    <location>
        <begin position="167"/>
        <end position="300"/>
    </location>
</feature>
<name>W8TLN4_PEPAC</name>
<dbReference type="InterPro" id="IPR050469">
    <property type="entry name" value="Diguanylate_Cyclase"/>
</dbReference>
<reference evidence="2 3" key="1">
    <citation type="journal article" date="2014" name="Genome Announc.">
        <title>Complete Genome Sequence of Amino Acid-Utilizing Eubacterium acidaminophilum al-2 (DSM 3953).</title>
        <authorList>
            <person name="Poehlein A."/>
            <person name="Andreesen J.R."/>
            <person name="Daniel R."/>
        </authorList>
    </citation>
    <scope>NUCLEOTIDE SEQUENCE [LARGE SCALE GENOMIC DNA]</scope>
    <source>
        <strain evidence="2 3">DSM 3953</strain>
    </source>
</reference>
<dbReference type="InterPro" id="IPR000160">
    <property type="entry name" value="GGDEF_dom"/>
</dbReference>
<dbReference type="GO" id="GO:0052621">
    <property type="term" value="F:diguanylate cyclase activity"/>
    <property type="evidence" value="ECO:0007669"/>
    <property type="project" value="UniProtKB-EC"/>
</dbReference>
<dbReference type="Gene3D" id="3.30.70.270">
    <property type="match status" value="1"/>
</dbReference>
<dbReference type="PANTHER" id="PTHR45138">
    <property type="entry name" value="REGULATORY COMPONENTS OF SENSORY TRANSDUCTION SYSTEM"/>
    <property type="match status" value="1"/>
</dbReference>
<gene>
    <name evidence="2" type="primary">yddV</name>
    <name evidence="2" type="ORF">EAL2_c18100</name>
</gene>
<dbReference type="RefSeq" id="WP_025436058.1">
    <property type="nucleotide sequence ID" value="NZ_CP007452.1"/>
</dbReference>
<keyword evidence="2" id="KW-0548">Nucleotidyltransferase</keyword>
<dbReference type="GO" id="GO:0043709">
    <property type="term" value="P:cell adhesion involved in single-species biofilm formation"/>
    <property type="evidence" value="ECO:0007669"/>
    <property type="project" value="TreeGrafter"/>
</dbReference>
<dbReference type="OrthoDB" id="9804747at2"/>
<dbReference type="InterPro" id="IPR029787">
    <property type="entry name" value="Nucleotide_cyclase"/>
</dbReference>
<dbReference type="PATRIC" id="fig|1286171.3.peg.1769"/>
<dbReference type="GO" id="GO:1902201">
    <property type="term" value="P:negative regulation of bacterial-type flagellum-dependent cell motility"/>
    <property type="evidence" value="ECO:0007669"/>
    <property type="project" value="TreeGrafter"/>
</dbReference>
<dbReference type="GO" id="GO:0005886">
    <property type="term" value="C:plasma membrane"/>
    <property type="evidence" value="ECO:0007669"/>
    <property type="project" value="TreeGrafter"/>
</dbReference>
<dbReference type="SMART" id="SM00267">
    <property type="entry name" value="GGDEF"/>
    <property type="match status" value="1"/>
</dbReference>
<organism evidence="2 3">
    <name type="scientific">Peptoclostridium acidaminophilum DSM 3953</name>
    <dbReference type="NCBI Taxonomy" id="1286171"/>
    <lineage>
        <taxon>Bacteria</taxon>
        <taxon>Bacillati</taxon>
        <taxon>Bacillota</taxon>
        <taxon>Clostridia</taxon>
        <taxon>Peptostreptococcales</taxon>
        <taxon>Peptoclostridiaceae</taxon>
        <taxon>Peptoclostridium</taxon>
    </lineage>
</organism>
<keyword evidence="2" id="KW-0808">Transferase</keyword>
<protein>
    <submittedName>
        <fullName evidence="2">Diguanylate cyclase YddV</fullName>
        <ecNumber evidence="2">2.7.7.65</ecNumber>
    </submittedName>
</protein>
<dbReference type="CDD" id="cd01949">
    <property type="entry name" value="GGDEF"/>
    <property type="match status" value="1"/>
</dbReference>
<dbReference type="EMBL" id="CP007452">
    <property type="protein sequence ID" value="AHM57102.1"/>
    <property type="molecule type" value="Genomic_DNA"/>
</dbReference>
<dbReference type="AlphaFoldDB" id="W8TLN4"/>
<proteinExistence type="predicted"/>
<dbReference type="Pfam" id="PF00990">
    <property type="entry name" value="GGDEF"/>
    <property type="match status" value="1"/>
</dbReference>
<dbReference type="SUPFAM" id="SSF55073">
    <property type="entry name" value="Nucleotide cyclase"/>
    <property type="match status" value="1"/>
</dbReference>
<dbReference type="PANTHER" id="PTHR45138:SF9">
    <property type="entry name" value="DIGUANYLATE CYCLASE DGCM-RELATED"/>
    <property type="match status" value="1"/>
</dbReference>
<dbReference type="KEGG" id="eac:EAL2_c18100"/>
<keyword evidence="3" id="KW-1185">Reference proteome</keyword>
<dbReference type="NCBIfam" id="TIGR00254">
    <property type="entry name" value="GGDEF"/>
    <property type="match status" value="1"/>
</dbReference>
<dbReference type="eggNOG" id="COG3706">
    <property type="taxonomic scope" value="Bacteria"/>
</dbReference>
<sequence>MRSDSVNLKIDNIMEGIGFLSHIYDAVRLVDPVAKKVYDIGDNPVESESKCYEFWNTGQVCKNCTSMRAIKENKTFIKIEYNGERVYMVTVVPLQVEGRIFVAELLKEASDSNLVDEFLGKGKSEIYGMLERKNLLLVKDELTKVYNRRYINERLPYEIMSACEKGEEISIIMADIDKFKSINDNYGHIAGDKVLEAFAGVLEGCVRKDLDWVARYGGEEFIVFLKGAGCDKAHEVAECMRKSAEGFSLEYDGNDISFTSSFGVCTLLKNLSLEKLIAAADRNLYAAKNAGRNKVVSSEYEGGDCN</sequence>
<dbReference type="InterPro" id="IPR043128">
    <property type="entry name" value="Rev_trsase/Diguanyl_cyclase"/>
</dbReference>
<evidence type="ECO:0000313" key="2">
    <source>
        <dbReference type="EMBL" id="AHM57102.1"/>
    </source>
</evidence>
<dbReference type="HOGENOM" id="CLU_000445_11_4_9"/>
<accession>W8TLN4</accession>
<evidence type="ECO:0000313" key="3">
    <source>
        <dbReference type="Proteomes" id="UP000019591"/>
    </source>
</evidence>